<feature type="compositionally biased region" description="Low complexity" evidence="6">
    <location>
        <begin position="183"/>
        <end position="194"/>
    </location>
</feature>
<feature type="region of interest" description="Disordered" evidence="6">
    <location>
        <begin position="155"/>
        <end position="197"/>
    </location>
</feature>
<evidence type="ECO:0000256" key="5">
    <source>
        <dbReference type="ARBA" id="ARBA00023136"/>
    </source>
</evidence>
<feature type="chain" id="PRO_5037540591" description="GOST seven transmembrane domain-containing protein" evidence="8">
    <location>
        <begin position="24"/>
        <end position="349"/>
    </location>
</feature>
<keyword evidence="2 7" id="KW-0812">Transmembrane</keyword>
<dbReference type="GO" id="GO:0005794">
    <property type="term" value="C:Golgi apparatus"/>
    <property type="evidence" value="ECO:0007669"/>
    <property type="project" value="TreeGrafter"/>
</dbReference>
<reference evidence="10" key="1">
    <citation type="submission" date="2022-11" db="UniProtKB">
        <authorList>
            <consortium name="EnsemblMetazoa"/>
        </authorList>
    </citation>
    <scope>IDENTIFICATION</scope>
</reference>
<evidence type="ECO:0000256" key="2">
    <source>
        <dbReference type="ARBA" id="ARBA00022692"/>
    </source>
</evidence>
<keyword evidence="11" id="KW-1185">Reference proteome</keyword>
<dbReference type="PANTHER" id="PTHR21229:SF1">
    <property type="entry name" value="GH17801P"/>
    <property type="match status" value="1"/>
</dbReference>
<comment type="subcellular location">
    <subcellularLocation>
        <location evidence="1">Membrane</location>
        <topology evidence="1">Multi-pass membrane protein</topology>
    </subcellularLocation>
</comment>
<evidence type="ECO:0000313" key="11">
    <source>
        <dbReference type="Proteomes" id="UP000887568"/>
    </source>
</evidence>
<feature type="signal peptide" evidence="8">
    <location>
        <begin position="1"/>
        <end position="23"/>
    </location>
</feature>
<protein>
    <recommendedName>
        <fullName evidence="9">GOST seven transmembrane domain-containing protein</fullName>
    </recommendedName>
</protein>
<dbReference type="EnsemblMetazoa" id="XM_038210949.1">
    <property type="protein sequence ID" value="XP_038066877.1"/>
    <property type="gene ID" value="LOC119736919"/>
</dbReference>
<keyword evidence="5 7" id="KW-0472">Membrane</keyword>
<feature type="domain" description="GOST seven transmembrane" evidence="9">
    <location>
        <begin position="244"/>
        <end position="342"/>
    </location>
</feature>
<evidence type="ECO:0000256" key="1">
    <source>
        <dbReference type="ARBA" id="ARBA00004141"/>
    </source>
</evidence>
<feature type="compositionally biased region" description="Polar residues" evidence="6">
    <location>
        <begin position="157"/>
        <end position="170"/>
    </location>
</feature>
<dbReference type="Pfam" id="PF06814">
    <property type="entry name" value="GOST_TM"/>
    <property type="match status" value="1"/>
</dbReference>
<dbReference type="InterPro" id="IPR009637">
    <property type="entry name" value="GPR107/GPR108-like"/>
</dbReference>
<name>A0A914ASY3_PATMI</name>
<dbReference type="AlphaFoldDB" id="A0A914ASY3"/>
<feature type="transmembrane region" description="Helical" evidence="7">
    <location>
        <begin position="279"/>
        <end position="299"/>
    </location>
</feature>
<sequence>MIMEALYLVWSLTLLINCNFCCCERLEPGIFNITLNMLNEANRFGVVTKNLANETDIAITVVDCVGEGKYTIEWIVGYTECNVLHFANETQYLERLFDSGGNFEITNEEDYILVQRSNASNEMDCQHDLQYLQDESGPDSFTCYPKNDVEHCKFQGGSPTLKTKPNTQLTKPLLKRSPDELTSEPPTETPTELPNGRVTRIPQPGRYWVVVRLTPRPLLPTKLQVTLTINMRNPSGYLSAFQAPLLPFYAVMCGFYSVLLIIWLVLLSLQWQNLLGIQFWIGGVMLLGLLVMAISCALFKTVDDYGVAMPGAAVVAELISCSKRSVARMLTLSVSLGHGVTRQAGIAEL</sequence>
<proteinExistence type="predicted"/>
<dbReference type="GO" id="GO:0016020">
    <property type="term" value="C:membrane"/>
    <property type="evidence" value="ECO:0007669"/>
    <property type="project" value="UniProtKB-SubCell"/>
</dbReference>
<evidence type="ECO:0000256" key="6">
    <source>
        <dbReference type="SAM" id="MobiDB-lite"/>
    </source>
</evidence>
<dbReference type="InterPro" id="IPR053937">
    <property type="entry name" value="GOST_TM"/>
</dbReference>
<keyword evidence="4 7" id="KW-1133">Transmembrane helix</keyword>
<dbReference type="GO" id="GO:0005829">
    <property type="term" value="C:cytosol"/>
    <property type="evidence" value="ECO:0007669"/>
    <property type="project" value="GOC"/>
</dbReference>
<evidence type="ECO:0000256" key="8">
    <source>
        <dbReference type="SAM" id="SignalP"/>
    </source>
</evidence>
<accession>A0A914ASY3</accession>
<organism evidence="10 11">
    <name type="scientific">Patiria miniata</name>
    <name type="common">Bat star</name>
    <name type="synonym">Asterina miniata</name>
    <dbReference type="NCBI Taxonomy" id="46514"/>
    <lineage>
        <taxon>Eukaryota</taxon>
        <taxon>Metazoa</taxon>
        <taxon>Echinodermata</taxon>
        <taxon>Eleutherozoa</taxon>
        <taxon>Asterozoa</taxon>
        <taxon>Asteroidea</taxon>
        <taxon>Valvatacea</taxon>
        <taxon>Valvatida</taxon>
        <taxon>Asterinidae</taxon>
        <taxon>Patiria</taxon>
    </lineage>
</organism>
<dbReference type="RefSeq" id="XP_038066877.1">
    <property type="nucleotide sequence ID" value="XM_038210949.1"/>
</dbReference>
<evidence type="ECO:0000313" key="10">
    <source>
        <dbReference type="EnsemblMetazoa" id="XP_038066877.1"/>
    </source>
</evidence>
<keyword evidence="3 8" id="KW-0732">Signal</keyword>
<evidence type="ECO:0000256" key="7">
    <source>
        <dbReference type="SAM" id="Phobius"/>
    </source>
</evidence>
<dbReference type="Proteomes" id="UP000887568">
    <property type="component" value="Unplaced"/>
</dbReference>
<dbReference type="OrthoDB" id="19932at2759"/>
<dbReference type="GO" id="GO:0042147">
    <property type="term" value="P:retrograde transport, endosome to Golgi"/>
    <property type="evidence" value="ECO:0007669"/>
    <property type="project" value="TreeGrafter"/>
</dbReference>
<evidence type="ECO:0000256" key="4">
    <source>
        <dbReference type="ARBA" id="ARBA00022989"/>
    </source>
</evidence>
<feature type="transmembrane region" description="Helical" evidence="7">
    <location>
        <begin position="246"/>
        <end position="267"/>
    </location>
</feature>
<dbReference type="PANTHER" id="PTHR21229">
    <property type="entry name" value="LUNG SEVEN TRANSMEMBRANE RECEPTOR"/>
    <property type="match status" value="1"/>
</dbReference>
<evidence type="ECO:0000256" key="3">
    <source>
        <dbReference type="ARBA" id="ARBA00022729"/>
    </source>
</evidence>
<dbReference type="GeneID" id="119736919"/>
<evidence type="ECO:0000259" key="9">
    <source>
        <dbReference type="Pfam" id="PF06814"/>
    </source>
</evidence>